<evidence type="ECO:0000256" key="2">
    <source>
        <dbReference type="ARBA" id="ARBA00022598"/>
    </source>
</evidence>
<dbReference type="PANTHER" id="PTHR43382">
    <property type="entry name" value="PROLYL-TRNA SYNTHETASE"/>
    <property type="match status" value="1"/>
</dbReference>
<dbReference type="InterPro" id="IPR045864">
    <property type="entry name" value="aa-tRNA-synth_II/BPL/LPL"/>
</dbReference>
<dbReference type="EC" id="6.1.1.15" evidence="7"/>
<proteinExistence type="inferred from homology"/>
<keyword evidence="10" id="KW-1185">Reference proteome</keyword>
<dbReference type="SMART" id="SM00946">
    <property type="entry name" value="ProRS-C_1"/>
    <property type="match status" value="1"/>
</dbReference>
<dbReference type="InterPro" id="IPR016061">
    <property type="entry name" value="Pro-tRNA_ligase_II_C"/>
</dbReference>
<dbReference type="SUPFAM" id="SSF55681">
    <property type="entry name" value="Class II aaRS and biotin synthetases"/>
    <property type="match status" value="1"/>
</dbReference>
<accession>A0ABP8NFL4</accession>
<dbReference type="InterPro" id="IPR033721">
    <property type="entry name" value="ProRS_core_arch_euk"/>
</dbReference>
<dbReference type="Gene3D" id="3.40.50.800">
    <property type="entry name" value="Anticodon-binding domain"/>
    <property type="match status" value="1"/>
</dbReference>
<dbReference type="HAMAP" id="MF_01571">
    <property type="entry name" value="Pro_tRNA_synth_type3"/>
    <property type="match status" value="1"/>
</dbReference>
<dbReference type="SUPFAM" id="SSF52954">
    <property type="entry name" value="Class II aaRS ABD-related"/>
    <property type="match status" value="1"/>
</dbReference>
<comment type="subcellular location">
    <subcellularLocation>
        <location evidence="7">Cytoplasm</location>
    </subcellularLocation>
</comment>
<dbReference type="Pfam" id="PF00587">
    <property type="entry name" value="tRNA-synt_2b"/>
    <property type="match status" value="1"/>
</dbReference>
<comment type="catalytic activity">
    <reaction evidence="7">
        <text>tRNA(Pro) + L-proline + ATP = L-prolyl-tRNA(Pro) + AMP + diphosphate</text>
        <dbReference type="Rhea" id="RHEA:14305"/>
        <dbReference type="Rhea" id="RHEA-COMP:9700"/>
        <dbReference type="Rhea" id="RHEA-COMP:9702"/>
        <dbReference type="ChEBI" id="CHEBI:30616"/>
        <dbReference type="ChEBI" id="CHEBI:33019"/>
        <dbReference type="ChEBI" id="CHEBI:60039"/>
        <dbReference type="ChEBI" id="CHEBI:78442"/>
        <dbReference type="ChEBI" id="CHEBI:78532"/>
        <dbReference type="ChEBI" id="CHEBI:456215"/>
        <dbReference type="EC" id="6.1.1.15"/>
    </reaction>
</comment>
<evidence type="ECO:0000259" key="8">
    <source>
        <dbReference type="PROSITE" id="PS50862"/>
    </source>
</evidence>
<dbReference type="InterPro" id="IPR036621">
    <property type="entry name" value="Anticodon-bd_dom_sf"/>
</dbReference>
<feature type="domain" description="Aminoacyl-transfer RNA synthetases class-II family profile" evidence="8">
    <location>
        <begin position="46"/>
        <end position="296"/>
    </location>
</feature>
<evidence type="ECO:0000256" key="3">
    <source>
        <dbReference type="ARBA" id="ARBA00022741"/>
    </source>
</evidence>
<gene>
    <name evidence="7 9" type="primary">proS</name>
    <name evidence="9" type="ORF">GCM10023156_55440</name>
</gene>
<evidence type="ECO:0000256" key="7">
    <source>
        <dbReference type="HAMAP-Rule" id="MF_01571"/>
    </source>
</evidence>
<evidence type="ECO:0000256" key="1">
    <source>
        <dbReference type="ARBA" id="ARBA00022490"/>
    </source>
</evidence>
<keyword evidence="4 7" id="KW-0067">ATP-binding</keyword>
<comment type="subunit">
    <text evidence="7">Homodimer.</text>
</comment>
<keyword evidence="6 7" id="KW-0030">Aminoacyl-tRNA synthetase</keyword>
<dbReference type="SUPFAM" id="SSF64586">
    <property type="entry name" value="C-terminal domain of ProRS"/>
    <property type="match status" value="1"/>
</dbReference>
<sequence>MAKAPQTAIQPTRADDYPEWYQQVIRAADLAENSPVRGCMVIKPWGYRLWENMQRALDDMFKATGHQNAYFPLLIPMSFLEKEAEHVEGFAKECAVVTHHRLEPDPAGGLRPAGKLEEPLIIRPTSETIIGATYAKWVQSYRDLPILINQWANVMRWEMRTRMFLRTAEFLWQEGHTVHATSAEAIEETERMIDVYADFAENWMAMPVIIGSKTPAERFPGAVDTLTIEAMMQDRKALQAGTSHFLGQNFSKAQEIVFQSEAGEREFAWTTSWGVSTRLVGALIMTHSDDDGFVLPPRLAPAQVVILPIYRDADQRAEVMQYVETLRNELMAQSYAGMPIRVEVDDRDVRGGEKKWHHVKRGVPLRVEVGPKDIEKDSVFLGRRDQPKSIGLPRSEFIATIATILGEMQQNLFDRALKLRQDNTVTIDNEADFRAFFTPKNEEQPEIHGGFASCYFADEASIDALLKELKVTIRCIPRDQDAASGVCFATGRPATQKAIFAKAY</sequence>
<dbReference type="Gene3D" id="3.30.930.10">
    <property type="entry name" value="Bira Bifunctional Protein, Domain 2"/>
    <property type="match status" value="1"/>
</dbReference>
<keyword evidence="5 7" id="KW-0648">Protein biosynthesis</keyword>
<evidence type="ECO:0000313" key="10">
    <source>
        <dbReference type="Proteomes" id="UP001500840"/>
    </source>
</evidence>
<dbReference type="Pfam" id="PF03129">
    <property type="entry name" value="HGTP_anticodon"/>
    <property type="match status" value="1"/>
</dbReference>
<dbReference type="InterPro" id="IPR002314">
    <property type="entry name" value="aa-tRNA-synt_IIb"/>
</dbReference>
<name>A0ABP8NFL4_9BACT</name>
<dbReference type="PROSITE" id="PS50862">
    <property type="entry name" value="AA_TRNA_LIGASE_II"/>
    <property type="match status" value="1"/>
</dbReference>
<dbReference type="PANTHER" id="PTHR43382:SF2">
    <property type="entry name" value="BIFUNCTIONAL GLUTAMATE_PROLINE--TRNA LIGASE"/>
    <property type="match status" value="1"/>
</dbReference>
<keyword evidence="2 7" id="KW-0436">Ligase</keyword>
<dbReference type="Proteomes" id="UP001500840">
    <property type="component" value="Unassembled WGS sequence"/>
</dbReference>
<comment type="similarity">
    <text evidence="7">Belongs to the class-II aminoacyl-tRNA synthetase family. ProS type 3 subfamily.</text>
</comment>
<dbReference type="InterPro" id="IPR017449">
    <property type="entry name" value="Pro-tRNA_synth_II"/>
</dbReference>
<dbReference type="NCBIfam" id="TIGR00408">
    <property type="entry name" value="proS_fam_I"/>
    <property type="match status" value="1"/>
</dbReference>
<comment type="domain">
    <text evidence="7">Consists of three domains: the N-terminal catalytic domain, the anticodon-binding domain and the C-terminal extension.</text>
</comment>
<protein>
    <recommendedName>
        <fullName evidence="7">Proline--tRNA ligase</fullName>
        <ecNumber evidence="7">6.1.1.15</ecNumber>
    </recommendedName>
    <alternativeName>
        <fullName evidence="7">Prolyl-tRNA synthetase</fullName>
        <shortName evidence="7">ProRS</shortName>
    </alternativeName>
</protein>
<dbReference type="Pfam" id="PF09180">
    <property type="entry name" value="ProRS-C_1"/>
    <property type="match status" value="1"/>
</dbReference>
<dbReference type="InterPro" id="IPR004154">
    <property type="entry name" value="Anticodon-bd"/>
</dbReference>
<dbReference type="EMBL" id="BAABGA010000082">
    <property type="protein sequence ID" value="GAA4466524.1"/>
    <property type="molecule type" value="Genomic_DNA"/>
</dbReference>
<dbReference type="CDD" id="cd00778">
    <property type="entry name" value="ProRS_core_arch_euk"/>
    <property type="match status" value="1"/>
</dbReference>
<evidence type="ECO:0000256" key="5">
    <source>
        <dbReference type="ARBA" id="ARBA00022917"/>
    </source>
</evidence>
<dbReference type="RefSeq" id="WP_345326987.1">
    <property type="nucleotide sequence ID" value="NZ_BAABGA010000082.1"/>
</dbReference>
<comment type="caution">
    <text evidence="9">The sequence shown here is derived from an EMBL/GenBank/DDBJ whole genome shotgun (WGS) entry which is preliminary data.</text>
</comment>
<reference evidence="10" key="1">
    <citation type="journal article" date="2019" name="Int. J. Syst. Evol. Microbiol.">
        <title>The Global Catalogue of Microorganisms (GCM) 10K type strain sequencing project: providing services to taxonomists for standard genome sequencing and annotation.</title>
        <authorList>
            <consortium name="The Broad Institute Genomics Platform"/>
            <consortium name="The Broad Institute Genome Sequencing Center for Infectious Disease"/>
            <person name="Wu L."/>
            <person name="Ma J."/>
        </authorList>
    </citation>
    <scope>NUCLEOTIDE SEQUENCE [LARGE SCALE GENOMIC DNA]</scope>
    <source>
        <strain evidence="10">JCM 17759</strain>
    </source>
</reference>
<keyword evidence="1 7" id="KW-0963">Cytoplasm</keyword>
<dbReference type="InterPro" id="IPR004499">
    <property type="entry name" value="Pro-tRNA-ligase_IIa_arc-type"/>
</dbReference>
<organism evidence="9 10">
    <name type="scientific">Novipirellula rosea</name>
    <dbReference type="NCBI Taxonomy" id="1031540"/>
    <lineage>
        <taxon>Bacteria</taxon>
        <taxon>Pseudomonadati</taxon>
        <taxon>Planctomycetota</taxon>
        <taxon>Planctomycetia</taxon>
        <taxon>Pirellulales</taxon>
        <taxon>Pirellulaceae</taxon>
        <taxon>Novipirellula</taxon>
    </lineage>
</organism>
<keyword evidence="3 7" id="KW-0547">Nucleotide-binding</keyword>
<evidence type="ECO:0000256" key="4">
    <source>
        <dbReference type="ARBA" id="ARBA00022840"/>
    </source>
</evidence>
<dbReference type="InterPro" id="IPR006195">
    <property type="entry name" value="aa-tRNA-synth_II"/>
</dbReference>
<dbReference type="GO" id="GO:0016874">
    <property type="term" value="F:ligase activity"/>
    <property type="evidence" value="ECO:0007669"/>
    <property type="project" value="UniProtKB-KW"/>
</dbReference>
<dbReference type="Gene3D" id="3.30.110.30">
    <property type="entry name" value="C-terminal domain of ProRS"/>
    <property type="match status" value="1"/>
</dbReference>
<evidence type="ECO:0000313" key="9">
    <source>
        <dbReference type="EMBL" id="GAA4466524.1"/>
    </source>
</evidence>
<evidence type="ECO:0000256" key="6">
    <source>
        <dbReference type="ARBA" id="ARBA00023146"/>
    </source>
</evidence>
<comment type="function">
    <text evidence="7">Catalyzes the attachment of proline to tRNA(Pro) in a two-step reaction: proline is first activated by ATP to form Pro-AMP and then transferred to the acceptor end of tRNA(Pro).</text>
</comment>